<gene>
    <name evidence="1" type="ORF">C8N24_6679</name>
</gene>
<proteinExistence type="predicted"/>
<keyword evidence="2" id="KW-1185">Reference proteome</keyword>
<name>A0A660KX45_9ACTN</name>
<dbReference type="GO" id="GO:0003690">
    <property type="term" value="F:double-stranded DNA binding"/>
    <property type="evidence" value="ECO:0007669"/>
    <property type="project" value="TreeGrafter"/>
</dbReference>
<dbReference type="PANTHER" id="PTHR12083">
    <property type="entry name" value="BIFUNCTIONAL POLYNUCLEOTIDE PHOSPHATASE/KINASE"/>
    <property type="match status" value="1"/>
</dbReference>
<dbReference type="GO" id="GO:0046404">
    <property type="term" value="F:ATP-dependent polydeoxyribonucleotide 5'-hydroxyl-kinase activity"/>
    <property type="evidence" value="ECO:0007669"/>
    <property type="project" value="TreeGrafter"/>
</dbReference>
<dbReference type="InterPro" id="IPR027417">
    <property type="entry name" value="P-loop_NTPase"/>
</dbReference>
<accession>A0A660KX45</accession>
<dbReference type="EMBL" id="RBIL01000003">
    <property type="protein sequence ID" value="RKQ85045.1"/>
    <property type="molecule type" value="Genomic_DNA"/>
</dbReference>
<keyword evidence="1" id="KW-0808">Transferase</keyword>
<reference evidence="1 2" key="1">
    <citation type="submission" date="2018-10" db="EMBL/GenBank/DDBJ databases">
        <title>Genomic Encyclopedia of Archaeal and Bacterial Type Strains, Phase II (KMG-II): from individual species to whole genera.</title>
        <authorList>
            <person name="Goeker M."/>
        </authorList>
    </citation>
    <scope>NUCLEOTIDE SEQUENCE [LARGE SCALE GENOMIC DNA]</scope>
    <source>
        <strain evidence="1 2">DSM 14954</strain>
    </source>
</reference>
<evidence type="ECO:0000313" key="1">
    <source>
        <dbReference type="EMBL" id="RKQ85045.1"/>
    </source>
</evidence>
<dbReference type="GO" id="GO:0046403">
    <property type="term" value="F:polynucleotide 3'-phosphatase activity"/>
    <property type="evidence" value="ECO:0007669"/>
    <property type="project" value="TreeGrafter"/>
</dbReference>
<dbReference type="PANTHER" id="PTHR12083:SF9">
    <property type="entry name" value="BIFUNCTIONAL POLYNUCLEOTIDE PHOSPHATASE_KINASE"/>
    <property type="match status" value="1"/>
</dbReference>
<dbReference type="Pfam" id="PF13671">
    <property type="entry name" value="AAA_33"/>
    <property type="match status" value="1"/>
</dbReference>
<dbReference type="Gene3D" id="3.40.50.300">
    <property type="entry name" value="P-loop containing nucleotide triphosphate hydrolases"/>
    <property type="match status" value="1"/>
</dbReference>
<dbReference type="GO" id="GO:0006281">
    <property type="term" value="P:DNA repair"/>
    <property type="evidence" value="ECO:0007669"/>
    <property type="project" value="TreeGrafter"/>
</dbReference>
<keyword evidence="1" id="KW-0418">Kinase</keyword>
<dbReference type="Proteomes" id="UP000278962">
    <property type="component" value="Unassembled WGS sequence"/>
</dbReference>
<protein>
    <submittedName>
        <fullName evidence="1">Putative kinase</fullName>
    </submittedName>
</protein>
<evidence type="ECO:0000313" key="2">
    <source>
        <dbReference type="Proteomes" id="UP000278962"/>
    </source>
</evidence>
<dbReference type="AlphaFoldDB" id="A0A660KX45"/>
<dbReference type="SUPFAM" id="SSF52540">
    <property type="entry name" value="P-loop containing nucleoside triphosphate hydrolases"/>
    <property type="match status" value="1"/>
</dbReference>
<organism evidence="1 2">
    <name type="scientific">Solirubrobacter pauli</name>
    <dbReference type="NCBI Taxonomy" id="166793"/>
    <lineage>
        <taxon>Bacteria</taxon>
        <taxon>Bacillati</taxon>
        <taxon>Actinomycetota</taxon>
        <taxon>Thermoleophilia</taxon>
        <taxon>Solirubrobacterales</taxon>
        <taxon>Solirubrobacteraceae</taxon>
        <taxon>Solirubrobacter</taxon>
    </lineage>
</organism>
<sequence length="160" mass="18040">MLTAYDIMPEVMEAVIFSGLQAAGKTTLYRDRFLETHARISMDLLRTRAREAAFLRVCFETRTPFVVDNTNPTVAERARYVQPAREAGYKVIGYLVEVDHAVAAGRNLARERKVPAAGLRDVARRLVRPTPEEGFDELWHATAGPDGWRIEPLLTTPPLF</sequence>
<comment type="caution">
    <text evidence="1">The sequence shown here is derived from an EMBL/GenBank/DDBJ whole genome shotgun (WGS) entry which is preliminary data.</text>
</comment>